<name>A0A5E8B2B2_9ASCO</name>
<accession>A0A5E8B2B2</accession>
<reference evidence="2 3" key="1">
    <citation type="submission" date="2019-09" db="EMBL/GenBank/DDBJ databases">
        <authorList>
            <person name="Brejova B."/>
        </authorList>
    </citation>
    <scope>NUCLEOTIDE SEQUENCE [LARGE SCALE GENOMIC DNA]</scope>
</reference>
<feature type="compositionally biased region" description="Polar residues" evidence="1">
    <location>
        <begin position="159"/>
        <end position="174"/>
    </location>
</feature>
<feature type="compositionally biased region" description="Low complexity" evidence="1">
    <location>
        <begin position="149"/>
        <end position="158"/>
    </location>
</feature>
<feature type="region of interest" description="Disordered" evidence="1">
    <location>
        <begin position="219"/>
        <end position="258"/>
    </location>
</feature>
<evidence type="ECO:0000256" key="1">
    <source>
        <dbReference type="SAM" id="MobiDB-lite"/>
    </source>
</evidence>
<feature type="compositionally biased region" description="Low complexity" evidence="1">
    <location>
        <begin position="52"/>
        <end position="63"/>
    </location>
</feature>
<feature type="compositionally biased region" description="Basic residues" evidence="1">
    <location>
        <begin position="29"/>
        <end position="51"/>
    </location>
</feature>
<sequence length="2333" mass="261818">MANSSFKSSAKRSGLSSCSGVRKDAQHKSNSKKSKSKKSSKSKSKSNKSKSKSSNDSQQHSKSPNLQQRKLDLPLPASSEDLPSSSSSLSSLSSSEQERVDQVSKEYILSNQSSKVDPTTQTKPLETSKNSMNIIPLASTGKLSKNDDCSNNNKSNDSTPIDSINQNKAEGNNNTVKNLENFNLESSPIPLNTLVALATVVINNTQDLTHSLQDLADNTKPFLEKPQDKVDDQDSTRNDVMVSSTHGSQEPPSRSLDSIGETLASDITTPASSKTIHLNNGLHNSKTDISNSSTKKKARFNNVLFFEPTNCSNNLNMSPSRALELKLKLNNSEASLNPFEACLSKSDDLVSCDKTANPLSISPKKNLSPLKSILKCPSSPIPYSDPVFASSPTKTGLLHQQSSKTKSEYKVHENLLKSLLNIVEDSNSSNKNNSPTKPDIKISTENVEIHIQTLEEIYSSTYDIKSVISIDPIFVVSCAILNYLQHNPRYEYANSNLSGNGSQLLGPPFFNSFPNIKLKIKIYGAIYILLKSRDTPISSAVLKAYTPIFLLYAYNDLVKATSAFEEAPAFPAPLSTSAFKKKDNVSIPATPNITKTEATLLSKLIGMIGKCLENALNIRYSIDRNSLSVDKATKVLLDSANTFNSNGSSKSGNSADDSKVMLIDVSRKIFAHVILCFSGKFSPKYITSPFLRLFLSKMARIALTPNMLHQFLVIINNLTVSNDSEANISSKPCFSSSNLIEILSIYRQYLTVDSVGLNGGTALHSLSIKRRNYMLEHPNSWLPSVMSRLIDTNPIISVKALAVLEEIAGIFDSGHNTASSNKLDGGGIFDPSLLDGSSDTSSLNSSSFVLPEPFCKCLLQIFERQIGNNSHFNQNNNTNEKQKKVFLFDLFSDYFKQAWASHKIPILSNSNSSVSCSVNGEPFTFSPSSNNNTKTVFLNNDVAQHAFNIWRAVFRCFSAIYHISFTGSSTNGGVNGSQKNEKSIPRLANYLFFKWKYWQHWISLILDQVKSSKDLYCYHEPFDSLLKTPIDTSLFENHPPIDIDEFRFRFLRSIFFEWIHFSTMVMTASFNPAGSICSRLNGSPFFDLCFPFSENFELQGLSMFELFKLIDLPPIHPYESHSDPGKLSHEFSNHFQTNKSVLEKFEKQVHLIGSLRSTIYKSLVFVITSVRIAGIYPQDLSNWHSDDQSDLERLSGCTQDWIKIWDEYLIKFFEVQLSNISVPVAELVLGIQVLFSGDLYNRNDLFTKNRIQSVLDINSLNSHEIGSFSKPFYPKAATNLVKLYIHDPTLTKTNIEEIGRASVDRDEETTVSLNNQNENILCSDVVGMALAISLRIKKSLRFTKSNLRESFYSSLFLGLPRQNISIVENNPNFATSSIYDMSNELWRDTCILLLKLFIHGNLGLQNLPSDVFGIFLELMSFCFSIYIKELKSMKVLDELFQLAFIFSASDTQHSKKSCWGYLVNFNVETFEFSLSQEDSNMDSNDEASTHKESLDPNEKLGIAVLPFNVAFGIAIISATQVVFSDISKDSSCLSESTLKENYVTGHIPVCSESFKIFKTPTENVLNSFFKFLGSFIPFTESLELLENNSKESQPKFSFDSHYSRSIFDTTLQTLASVEYNPYFPINRFWSCFVDATTKSLNNFDDDSKKNSLDGSNEHLLEFQAKNNDESIRLIVQRLLIAFAVLEQIYFQLDPRIKSLKKIERDLLLINGFPFILESDLESFKKIMELHLVTMSSYSICPDIVKEFSIAMKDLIKYIDIEFFKDSKSPSCFSSSNNNGLSFQAAGLQNMSIAESWPWFIDAFFFRIFPCSRDRIEDNLALEYLLPIIPQGYFTSLSKYVSQIPMTDQRFGSGITVPDKMYKSAYRSLIVGKQKLEKLITTSDDPNSFSKLLGCETKAARAAGFPYDSNDSTKIFDLQKFWWLDTDPSADFNDLVDSSAFIEATLAGLFVNDVSMASVSASLFLRVKPSMLKKFLIPDGYFLDVSPDEQKYLYPPVFIGILYIWHKVCPDFPDKSLLPRSDFLFFKTNKTFSEIFDYIEKYGKKFLSSVKNYKFTTTLQNPFGSLDFNLFVQLLQNTDDSDLNDNEQQSDSCVFNNSPKPEQSSFTQELEPINKINDSCQSLDHFPLDSVRKLPIKPLLKRNLSDLNELQTTKSIGSKFSENNCQNTFTQKIVPLEESISESDNAQEIFLESTGNLSKNNNNSLHISGSSSCEVNNEANEKLVSEETQIIFGVENKNPTLLHNSNKSTLDLVERQLKKQKTQNCQDFKEVGDLVSNLKTFISKYNMSFSSTPSENDDSSNCIPESLLFSLESNLIEALRVAHTNRAHEFRNVP</sequence>
<feature type="region of interest" description="Disordered" evidence="1">
    <location>
        <begin position="270"/>
        <end position="293"/>
    </location>
</feature>
<feature type="region of interest" description="Disordered" evidence="1">
    <location>
        <begin position="2081"/>
        <end position="2106"/>
    </location>
</feature>
<proteinExistence type="predicted"/>
<evidence type="ECO:0000313" key="2">
    <source>
        <dbReference type="EMBL" id="VVT45339.1"/>
    </source>
</evidence>
<feature type="region of interest" description="Disordered" evidence="1">
    <location>
        <begin position="1"/>
        <end position="174"/>
    </location>
</feature>
<dbReference type="EMBL" id="CABVLU010000001">
    <property type="protein sequence ID" value="VVT45339.1"/>
    <property type="molecule type" value="Genomic_DNA"/>
</dbReference>
<feature type="compositionally biased region" description="Low complexity" evidence="1">
    <location>
        <begin position="73"/>
        <end position="95"/>
    </location>
</feature>
<dbReference type="RefSeq" id="XP_031851331.1">
    <property type="nucleotide sequence ID" value="XM_031995440.1"/>
</dbReference>
<organism evidence="2 3">
    <name type="scientific">Magnusiomyces paraingens</name>
    <dbReference type="NCBI Taxonomy" id="2606893"/>
    <lineage>
        <taxon>Eukaryota</taxon>
        <taxon>Fungi</taxon>
        <taxon>Dikarya</taxon>
        <taxon>Ascomycota</taxon>
        <taxon>Saccharomycotina</taxon>
        <taxon>Dipodascomycetes</taxon>
        <taxon>Dipodascales</taxon>
        <taxon>Dipodascaceae</taxon>
        <taxon>Magnusiomyces</taxon>
    </lineage>
</organism>
<feature type="compositionally biased region" description="Polar residues" evidence="1">
    <location>
        <begin position="2085"/>
        <end position="2106"/>
    </location>
</feature>
<dbReference type="GeneID" id="43579540"/>
<dbReference type="PANTHER" id="PTHR42264">
    <property type="entry name" value="EPHRIN_REC_LIKE DOMAIN-CONTAINING PROTEIN"/>
    <property type="match status" value="1"/>
</dbReference>
<gene>
    <name evidence="2" type="ORF">SAPINGB_P000717</name>
</gene>
<evidence type="ECO:0000313" key="3">
    <source>
        <dbReference type="Proteomes" id="UP000398389"/>
    </source>
</evidence>
<feature type="compositionally biased region" description="Basic and acidic residues" evidence="1">
    <location>
        <begin position="222"/>
        <end position="237"/>
    </location>
</feature>
<keyword evidence="3" id="KW-1185">Reference proteome</keyword>
<feature type="compositionally biased region" description="Polar residues" evidence="1">
    <location>
        <begin position="241"/>
        <end position="256"/>
    </location>
</feature>
<dbReference type="Proteomes" id="UP000398389">
    <property type="component" value="Unassembled WGS sequence"/>
</dbReference>
<protein>
    <submittedName>
        <fullName evidence="2">Uncharacterized protein</fullName>
    </submittedName>
</protein>
<feature type="compositionally biased region" description="Polar residues" evidence="1">
    <location>
        <begin position="109"/>
        <end position="133"/>
    </location>
</feature>